<accession>A0A371JTP6</accession>
<protein>
    <submittedName>
        <fullName evidence="1">Glycosyl hydrolase family 16</fullName>
    </submittedName>
</protein>
<dbReference type="InterPro" id="IPR008979">
    <property type="entry name" value="Galactose-bd-like_sf"/>
</dbReference>
<name>A0A371JTP6_9FLAO</name>
<dbReference type="PROSITE" id="PS51257">
    <property type="entry name" value="PROKAR_LIPOPROTEIN"/>
    <property type="match status" value="1"/>
</dbReference>
<dbReference type="Proteomes" id="UP000261828">
    <property type="component" value="Unassembled WGS sequence"/>
</dbReference>
<dbReference type="SUPFAM" id="SSF49785">
    <property type="entry name" value="Galactose-binding domain-like"/>
    <property type="match status" value="1"/>
</dbReference>
<evidence type="ECO:0000313" key="2">
    <source>
        <dbReference type="Proteomes" id="UP000261828"/>
    </source>
</evidence>
<dbReference type="SUPFAM" id="SSF49373">
    <property type="entry name" value="Invasin/intimin cell-adhesion fragments"/>
    <property type="match status" value="1"/>
</dbReference>
<dbReference type="Gene3D" id="2.60.40.1080">
    <property type="match status" value="1"/>
</dbReference>
<keyword evidence="1" id="KW-0378">Hydrolase</keyword>
<gene>
    <name evidence="1" type="ORF">DX873_02960</name>
</gene>
<reference evidence="1 2" key="1">
    <citation type="submission" date="2018-08" db="EMBL/GenBank/DDBJ databases">
        <title>Muricauda nanhaiensis sp. nov., isolated from seawater of the South China Sea.</title>
        <authorList>
            <person name="Dang Y."/>
        </authorList>
    </citation>
    <scope>NUCLEOTIDE SEQUENCE [LARGE SCALE GENOMIC DNA]</scope>
    <source>
        <strain evidence="1 2">SM1704</strain>
    </source>
</reference>
<dbReference type="Gene3D" id="2.60.120.430">
    <property type="entry name" value="Galactose-binding lectin"/>
    <property type="match status" value="1"/>
</dbReference>
<dbReference type="GO" id="GO:0016787">
    <property type="term" value="F:hydrolase activity"/>
    <property type="evidence" value="ECO:0007669"/>
    <property type="project" value="UniProtKB-KW"/>
</dbReference>
<dbReference type="AlphaFoldDB" id="A0A371JTP6"/>
<dbReference type="RefSeq" id="WP_116183029.1">
    <property type="nucleotide sequence ID" value="NZ_QTJX01000001.1"/>
</dbReference>
<comment type="caution">
    <text evidence="1">The sequence shown here is derived from an EMBL/GenBank/DDBJ whole genome shotgun (WGS) entry which is preliminary data.</text>
</comment>
<dbReference type="EMBL" id="QTJX01000001">
    <property type="protein sequence ID" value="RDY61146.1"/>
    <property type="molecule type" value="Genomic_DNA"/>
</dbReference>
<dbReference type="InterPro" id="IPR008964">
    <property type="entry name" value="Invasin/intimin_cell_adhesion"/>
</dbReference>
<evidence type="ECO:0000313" key="1">
    <source>
        <dbReference type="EMBL" id="RDY61146.1"/>
    </source>
</evidence>
<organism evidence="1 2">
    <name type="scientific">Flagellimonas nanhaiensis</name>
    <dbReference type="NCBI Taxonomy" id="2292706"/>
    <lineage>
        <taxon>Bacteria</taxon>
        <taxon>Pseudomonadati</taxon>
        <taxon>Bacteroidota</taxon>
        <taxon>Flavobacteriia</taxon>
        <taxon>Flavobacteriales</taxon>
        <taxon>Flavobacteriaceae</taxon>
        <taxon>Flagellimonas</taxon>
    </lineage>
</organism>
<keyword evidence="2" id="KW-1185">Reference proteome</keyword>
<sequence>MKNKNIISLPSILFLCLGIVVFSSCERDFSDEVQFATFPANGDVFIDAFSAGLDYFPFVDAGADPEAFSVETNDVFDGDAAMRFDVPAFGNGFVGAAFNTTVTRDLSGFDALTFYAKGSQAATIDAIGFGISAETNNKFQVTANNLAVSTRWEKYVIPIPDASKLISETGMFWLAEGASFEGDEGGYVLWFDEVRFEKLGTIAQPSPAIFAGEDLSQLAFTGSSLTVTGLSQTYNLDNGVNQTVAAAPSYFDFSSSDSGVAVVNELGEVSILGEGTTNITAILAGVLANGSLEVTSSGTLQAAPAPTRPAANVKSIFSDAYTSDTSSNFSPGFGGSTTETTVTSTTDGDVLVYANNNFTGIIFDNTVDASGLTFLHIDVYIQEAGTEVGIQIRDAGANQTIETDVNTGLPIGDDRDVRFDMTGLAVGQWTSFEIALDGDIATQKNNLAALILTGGPNFIFDNIYFYTE</sequence>
<proteinExistence type="predicted"/>
<dbReference type="OrthoDB" id="5381604at2"/>